<sequence>MKTTAGFARNTALKTGSECSFTASKVGCDSNRSSPVFALSCLRSLRFHGVWSNKEFCKNLTPTEDFR</sequence>
<dbReference type="AlphaFoldDB" id="A0AB34BVQ1"/>
<evidence type="ECO:0000313" key="1">
    <source>
        <dbReference type="EMBL" id="KAA5835650.1"/>
    </source>
</evidence>
<proteinExistence type="predicted"/>
<dbReference type="EMBL" id="VWPC01000032">
    <property type="protein sequence ID" value="KAA5835650.1"/>
    <property type="molecule type" value="Genomic_DNA"/>
</dbReference>
<comment type="caution">
    <text evidence="1">The sequence shown here is derived from an EMBL/GenBank/DDBJ whole genome shotgun (WGS) entry which is preliminary data.</text>
</comment>
<name>A0AB34BVQ1_9PSED</name>
<dbReference type="Proteomes" id="UP000323924">
    <property type="component" value="Unassembled WGS sequence"/>
</dbReference>
<organism evidence="1 2">
    <name type="scientific">Pseudomonas chlororaphis</name>
    <dbReference type="NCBI Taxonomy" id="587753"/>
    <lineage>
        <taxon>Bacteria</taxon>
        <taxon>Pseudomonadati</taxon>
        <taxon>Pseudomonadota</taxon>
        <taxon>Gammaproteobacteria</taxon>
        <taxon>Pseudomonadales</taxon>
        <taxon>Pseudomonadaceae</taxon>
        <taxon>Pseudomonas</taxon>
    </lineage>
</organism>
<gene>
    <name evidence="1" type="ORF">F2A38_30270</name>
</gene>
<accession>A0AB34BVQ1</accession>
<protein>
    <submittedName>
        <fullName evidence="1">Uncharacterized protein</fullName>
    </submittedName>
</protein>
<evidence type="ECO:0000313" key="2">
    <source>
        <dbReference type="Proteomes" id="UP000323924"/>
    </source>
</evidence>
<reference evidence="1 2" key="1">
    <citation type="submission" date="2019-09" db="EMBL/GenBank/DDBJ databases">
        <authorList>
            <person name="Vacheron J."/>
            <person name="Dubost A."/>
            <person name="Prigent-Combaret C."/>
            <person name="Muller D."/>
        </authorList>
    </citation>
    <scope>NUCLEOTIDE SEQUENCE [LARGE SCALE GENOMIC DNA]</scope>
    <source>
        <strain evidence="1 2">JV497</strain>
    </source>
</reference>